<comment type="caution">
    <text evidence="2">The sequence shown here is derived from an EMBL/GenBank/DDBJ whole genome shotgun (WGS) entry which is preliminary data.</text>
</comment>
<dbReference type="EMBL" id="JABVXQ010000015">
    <property type="protein sequence ID" value="KAF6075116.1"/>
    <property type="molecule type" value="Genomic_DNA"/>
</dbReference>
<feature type="region of interest" description="Disordered" evidence="1">
    <location>
        <begin position="104"/>
        <end position="149"/>
    </location>
</feature>
<dbReference type="Proteomes" id="UP000664940">
    <property type="component" value="Unassembled WGS sequence"/>
</dbReference>
<organism evidence="2 3">
    <name type="scientific">Phyllostomus discolor</name>
    <name type="common">pale spear-nosed bat</name>
    <dbReference type="NCBI Taxonomy" id="89673"/>
    <lineage>
        <taxon>Eukaryota</taxon>
        <taxon>Metazoa</taxon>
        <taxon>Chordata</taxon>
        <taxon>Craniata</taxon>
        <taxon>Vertebrata</taxon>
        <taxon>Euteleostomi</taxon>
        <taxon>Mammalia</taxon>
        <taxon>Eutheria</taxon>
        <taxon>Laurasiatheria</taxon>
        <taxon>Chiroptera</taxon>
        <taxon>Yangochiroptera</taxon>
        <taxon>Phyllostomidae</taxon>
        <taxon>Phyllostominae</taxon>
        <taxon>Phyllostomus</taxon>
    </lineage>
</organism>
<evidence type="ECO:0000256" key="1">
    <source>
        <dbReference type="SAM" id="MobiDB-lite"/>
    </source>
</evidence>
<name>A0A834DCU6_9CHIR</name>
<sequence>MGGVLTETICPVGTITAPPDIFMKFTRHPQARCCKAAQELVTRVSIFIVPAEPTARCSSRSAFSLRLSEPRFHGIFRLGVDPPPPPERSLPLQFPTWQAGVADTEGHQVHTHKSRRMLRPAETKVNKNKRKKRAEPKQHRSQHRSTSYPSDDCVFCFPSSPGSQMDSSTSGRVITTFRFIKIRVHALWRRDQPEWTTGRRSDCAPAELPIEPVEGRRVSGSTRSRKKALAK</sequence>
<feature type="compositionally biased region" description="Basic residues" evidence="1">
    <location>
        <begin position="126"/>
        <end position="143"/>
    </location>
</feature>
<evidence type="ECO:0000313" key="3">
    <source>
        <dbReference type="Proteomes" id="UP000664940"/>
    </source>
</evidence>
<protein>
    <submittedName>
        <fullName evidence="2">Uncharacterized protein</fullName>
    </submittedName>
</protein>
<feature type="compositionally biased region" description="Basic residues" evidence="1">
    <location>
        <begin position="109"/>
        <end position="118"/>
    </location>
</feature>
<accession>A0A834DCU6</accession>
<proteinExistence type="predicted"/>
<gene>
    <name evidence="2" type="ORF">HJG60_009513</name>
</gene>
<dbReference type="AlphaFoldDB" id="A0A834DCU6"/>
<reference evidence="2 3" key="1">
    <citation type="journal article" date="2020" name="Nature">
        <title>Six reference-quality genomes reveal evolution of bat adaptations.</title>
        <authorList>
            <person name="Jebb D."/>
            <person name="Huang Z."/>
            <person name="Pippel M."/>
            <person name="Hughes G.M."/>
            <person name="Lavrichenko K."/>
            <person name="Devanna P."/>
            <person name="Winkler S."/>
            <person name="Jermiin L.S."/>
            <person name="Skirmuntt E.C."/>
            <person name="Katzourakis A."/>
            <person name="Burkitt-Gray L."/>
            <person name="Ray D.A."/>
            <person name="Sullivan K.A.M."/>
            <person name="Roscito J.G."/>
            <person name="Kirilenko B.M."/>
            <person name="Davalos L.M."/>
            <person name="Corthals A.P."/>
            <person name="Power M.L."/>
            <person name="Jones G."/>
            <person name="Ransome R.D."/>
            <person name="Dechmann D.K.N."/>
            <person name="Locatelli A.G."/>
            <person name="Puechmaille S.J."/>
            <person name="Fedrigo O."/>
            <person name="Jarvis E.D."/>
            <person name="Hiller M."/>
            <person name="Vernes S.C."/>
            <person name="Myers E.W."/>
            <person name="Teeling E.C."/>
        </authorList>
    </citation>
    <scope>NUCLEOTIDE SEQUENCE [LARGE SCALE GENOMIC DNA]</scope>
    <source>
        <strain evidence="2">Bat1K_MPI-CBG_1</strain>
    </source>
</reference>
<evidence type="ECO:0000313" key="2">
    <source>
        <dbReference type="EMBL" id="KAF6075116.1"/>
    </source>
</evidence>
<feature type="region of interest" description="Disordered" evidence="1">
    <location>
        <begin position="195"/>
        <end position="231"/>
    </location>
</feature>